<sequence length="98" mass="10347">MAKINLVLAGFLVSVLLLCFGITVTEERLLVDKLDEPGNVDVTNLMTNFSRGIAEEDSSAANVNNRSKDFSGDDFQPTTPGHSPGAGHSNGPASNDNN</sequence>
<dbReference type="GO" id="GO:0005179">
    <property type="term" value="F:hormone activity"/>
    <property type="evidence" value="ECO:0007669"/>
    <property type="project" value="UniProtKB-KW"/>
</dbReference>
<dbReference type="GO" id="GO:1901371">
    <property type="term" value="P:regulation of leaf morphogenesis"/>
    <property type="evidence" value="ECO:0007669"/>
    <property type="project" value="TreeGrafter"/>
</dbReference>
<evidence type="ECO:0000313" key="9">
    <source>
        <dbReference type="EMBL" id="GMI78513.1"/>
    </source>
</evidence>
<dbReference type="GO" id="GO:0006995">
    <property type="term" value="P:cellular response to nitrogen starvation"/>
    <property type="evidence" value="ECO:0007669"/>
    <property type="project" value="UniProtKB-ARBA"/>
</dbReference>
<feature type="region of interest" description="Disordered" evidence="8">
    <location>
        <begin position="56"/>
        <end position="98"/>
    </location>
</feature>
<keyword evidence="7" id="KW-0379">Hydroxylation</keyword>
<keyword evidence="6" id="KW-0732">Signal</keyword>
<evidence type="ECO:0000256" key="3">
    <source>
        <dbReference type="ARBA" id="ARBA00022523"/>
    </source>
</evidence>
<dbReference type="EMBL" id="BSYR01000016">
    <property type="protein sequence ID" value="GMI78513.1"/>
    <property type="molecule type" value="Genomic_DNA"/>
</dbReference>
<evidence type="ECO:0000256" key="1">
    <source>
        <dbReference type="ARBA" id="ARBA00004271"/>
    </source>
</evidence>
<evidence type="ECO:0000256" key="8">
    <source>
        <dbReference type="SAM" id="MobiDB-lite"/>
    </source>
</evidence>
<dbReference type="Proteomes" id="UP001165190">
    <property type="component" value="Unassembled WGS sequence"/>
</dbReference>
<evidence type="ECO:0000256" key="2">
    <source>
        <dbReference type="ARBA" id="ARBA00008963"/>
    </source>
</evidence>
<dbReference type="GO" id="GO:0048364">
    <property type="term" value="P:root development"/>
    <property type="evidence" value="ECO:0007669"/>
    <property type="project" value="InterPro"/>
</dbReference>
<accession>A0A9W7LVX7</accession>
<gene>
    <name evidence="9" type="ORF">HRI_001520600</name>
</gene>
<evidence type="ECO:0000313" key="10">
    <source>
        <dbReference type="Proteomes" id="UP001165190"/>
    </source>
</evidence>
<comment type="subcellular location">
    <subcellularLocation>
        <location evidence="1">Secreted</location>
        <location evidence="1">Extracellular space</location>
        <location evidence="1">Apoplast</location>
    </subcellularLocation>
</comment>
<dbReference type="PANTHER" id="PTHR33348">
    <property type="entry name" value="PRECURSOR OF CEP5"/>
    <property type="match status" value="1"/>
</dbReference>
<dbReference type="OrthoDB" id="1863260at2759"/>
<keyword evidence="10" id="KW-1185">Reference proteome</keyword>
<dbReference type="GO" id="GO:1902025">
    <property type="term" value="P:nitrate import"/>
    <property type="evidence" value="ECO:0007669"/>
    <property type="project" value="TreeGrafter"/>
</dbReference>
<evidence type="ECO:0000256" key="7">
    <source>
        <dbReference type="ARBA" id="ARBA00023278"/>
    </source>
</evidence>
<proteinExistence type="inferred from homology"/>
<dbReference type="AlphaFoldDB" id="A0A9W7LVX7"/>
<keyword evidence="4" id="KW-0964">Secreted</keyword>
<dbReference type="InterPro" id="IPR033250">
    <property type="entry name" value="CEP"/>
</dbReference>
<evidence type="ECO:0000256" key="6">
    <source>
        <dbReference type="ARBA" id="ARBA00022729"/>
    </source>
</evidence>
<organism evidence="9 10">
    <name type="scientific">Hibiscus trionum</name>
    <name type="common">Flower of an hour</name>
    <dbReference type="NCBI Taxonomy" id="183268"/>
    <lineage>
        <taxon>Eukaryota</taxon>
        <taxon>Viridiplantae</taxon>
        <taxon>Streptophyta</taxon>
        <taxon>Embryophyta</taxon>
        <taxon>Tracheophyta</taxon>
        <taxon>Spermatophyta</taxon>
        <taxon>Magnoliopsida</taxon>
        <taxon>eudicotyledons</taxon>
        <taxon>Gunneridae</taxon>
        <taxon>Pentapetalae</taxon>
        <taxon>rosids</taxon>
        <taxon>malvids</taxon>
        <taxon>Malvales</taxon>
        <taxon>Malvaceae</taxon>
        <taxon>Malvoideae</taxon>
        <taxon>Hibiscus</taxon>
    </lineage>
</organism>
<dbReference type="GO" id="GO:0048046">
    <property type="term" value="C:apoplast"/>
    <property type="evidence" value="ECO:0007669"/>
    <property type="project" value="UniProtKB-SubCell"/>
</dbReference>
<dbReference type="PANTHER" id="PTHR33348:SF36">
    <property type="match status" value="1"/>
</dbReference>
<name>A0A9W7LVX7_HIBTR</name>
<evidence type="ECO:0000256" key="5">
    <source>
        <dbReference type="ARBA" id="ARBA00022702"/>
    </source>
</evidence>
<reference evidence="9" key="1">
    <citation type="submission" date="2023-05" db="EMBL/GenBank/DDBJ databases">
        <title>Genome and transcriptome analyses reveal genes involved in the formation of fine ridges on petal epidermal cells in Hibiscus trionum.</title>
        <authorList>
            <person name="Koshimizu S."/>
            <person name="Masuda S."/>
            <person name="Ishii T."/>
            <person name="Shirasu K."/>
            <person name="Hoshino A."/>
            <person name="Arita M."/>
        </authorList>
    </citation>
    <scope>NUCLEOTIDE SEQUENCE</scope>
    <source>
        <strain evidence="9">Hamamatsu line</strain>
    </source>
</reference>
<evidence type="ECO:0000256" key="4">
    <source>
        <dbReference type="ARBA" id="ARBA00022525"/>
    </source>
</evidence>
<keyword evidence="3" id="KW-0052">Apoplast</keyword>
<comment type="caution">
    <text evidence="9">The sequence shown here is derived from an EMBL/GenBank/DDBJ whole genome shotgun (WGS) entry which is preliminary data.</text>
</comment>
<comment type="similarity">
    <text evidence="2">Belongs to the C-terminally encoded plant signaling peptide (CEP) family.</text>
</comment>
<keyword evidence="5" id="KW-0372">Hormone</keyword>
<protein>
    <submittedName>
        <fullName evidence="9">Uncharacterized protein</fullName>
    </submittedName>
</protein>
<dbReference type="GO" id="GO:2000280">
    <property type="term" value="P:regulation of root development"/>
    <property type="evidence" value="ECO:0007669"/>
    <property type="project" value="TreeGrafter"/>
</dbReference>